<dbReference type="Ensembl" id="ENSCAFT00040001543.1">
    <property type="protein sequence ID" value="ENSCAFP00040001309.1"/>
    <property type="gene ID" value="ENSCAFG00040000854.1"/>
</dbReference>
<dbReference type="AlphaFoldDB" id="A0A8C0RBQ2"/>
<keyword evidence="12" id="KW-1133">Transmembrane helix</keyword>
<reference evidence="19" key="2">
    <citation type="submission" date="2018-10" db="EMBL/GenBank/DDBJ databases">
        <title>De novo assembly of a Great Dane genome.</title>
        <authorList>
            <person name="Kidd J.M."/>
            <person name="Pendleton A.L."/>
            <person name="Shen F."/>
            <person name="Emery S."/>
        </authorList>
    </citation>
    <scope>NUCLEOTIDE SEQUENCE [LARGE SCALE GENOMIC DNA]</scope>
    <source>
        <strain evidence="19">Great Dane</strain>
    </source>
</reference>
<evidence type="ECO:0000256" key="5">
    <source>
        <dbReference type="ARBA" id="ARBA00016767"/>
    </source>
</evidence>
<dbReference type="Ensembl" id="ENSCAFT00030006169.1">
    <property type="protein sequence ID" value="ENSCAFP00030005432.1"/>
    <property type="gene ID" value="ENSCAFG00030003312.1"/>
</dbReference>
<organism evidence="18 21">
    <name type="scientific">Canis lupus familiaris</name>
    <name type="common">Dog</name>
    <name type="synonym">Canis familiaris</name>
    <dbReference type="NCBI Taxonomy" id="9615"/>
    <lineage>
        <taxon>Eukaryota</taxon>
        <taxon>Metazoa</taxon>
        <taxon>Chordata</taxon>
        <taxon>Craniata</taxon>
        <taxon>Vertebrata</taxon>
        <taxon>Euteleostomi</taxon>
        <taxon>Mammalia</taxon>
        <taxon>Eutheria</taxon>
        <taxon>Laurasiatheria</taxon>
        <taxon>Carnivora</taxon>
        <taxon>Caniformia</taxon>
        <taxon>Canidae</taxon>
        <taxon>Canis</taxon>
    </lineage>
</organism>
<evidence type="ECO:0000256" key="1">
    <source>
        <dbReference type="ARBA" id="ARBA00003195"/>
    </source>
</evidence>
<evidence type="ECO:0000256" key="15">
    <source>
        <dbReference type="ARBA" id="ARBA00030166"/>
    </source>
</evidence>
<evidence type="ECO:0000256" key="13">
    <source>
        <dbReference type="ARBA" id="ARBA00023128"/>
    </source>
</evidence>
<evidence type="ECO:0000313" key="21">
    <source>
        <dbReference type="Proteomes" id="UP000694429"/>
    </source>
</evidence>
<evidence type="ECO:0000256" key="9">
    <source>
        <dbReference type="ARBA" id="ARBA00022792"/>
    </source>
</evidence>
<evidence type="ECO:0000256" key="16">
    <source>
        <dbReference type="ARBA" id="ARBA00032841"/>
    </source>
</evidence>
<keyword evidence="10" id="KW-0809">Transit peptide</keyword>
<evidence type="ECO:0000313" key="18">
    <source>
        <dbReference type="Ensembl" id="ENSCAFP00030005432.1"/>
    </source>
</evidence>
<evidence type="ECO:0000256" key="2">
    <source>
        <dbReference type="ARBA" id="ARBA00004298"/>
    </source>
</evidence>
<dbReference type="InterPro" id="IPR026192">
    <property type="entry name" value="NDUFC1"/>
</dbReference>
<comment type="similarity">
    <text evidence="3">Belongs to the complex I NDUFC1 subunit family.</text>
</comment>
<dbReference type="OrthoDB" id="9900059at2759"/>
<keyword evidence="11" id="KW-0249">Electron transport</keyword>
<keyword evidence="8" id="KW-0812">Transmembrane</keyword>
<evidence type="ECO:0000256" key="6">
    <source>
        <dbReference type="ARBA" id="ARBA00022448"/>
    </source>
</evidence>
<proteinExistence type="inferred from homology"/>
<evidence type="ECO:0000256" key="3">
    <source>
        <dbReference type="ARBA" id="ARBA00008713"/>
    </source>
</evidence>
<keyword evidence="14" id="KW-0472">Membrane</keyword>
<name>A0A8C0RBQ2_CANLF</name>
<reference evidence="17 20" key="1">
    <citation type="journal article" date="2005" name="Nature">
        <title>Genome sequence, comparative analysis and haplotype structure of the domestic dog.</title>
        <authorList>
            <consortium name="Broad Sequencing Platform"/>
            <person name="Lindblad-Toh K."/>
            <person name="Wade C.M."/>
            <person name="Mikkelsen T.S."/>
            <person name="Karlsson E.K."/>
            <person name="Jaffe D.B."/>
            <person name="Kamal M."/>
            <person name="Clamp M."/>
            <person name="Chang J.L."/>
            <person name="Kulbokas E.J. III"/>
            <person name="Zody M.C."/>
            <person name="Mauceli E."/>
            <person name="Xie X."/>
            <person name="Breen M."/>
            <person name="Wayne R.K."/>
            <person name="Ostrander E.A."/>
            <person name="Ponting C.P."/>
            <person name="Galibert F."/>
            <person name="Smith D.R."/>
            <person name="DeJong P.J."/>
            <person name="Kirkness E."/>
            <person name="Alvarez P."/>
            <person name="Biagi T."/>
            <person name="Brockman W."/>
            <person name="Butler J."/>
            <person name="Chin C.W."/>
            <person name="Cook A."/>
            <person name="Cuff J."/>
            <person name="Daly M.J."/>
            <person name="DeCaprio D."/>
            <person name="Gnerre S."/>
            <person name="Grabherr M."/>
            <person name="Kellis M."/>
            <person name="Kleber M."/>
            <person name="Bardeleben C."/>
            <person name="Goodstadt L."/>
            <person name="Heger A."/>
            <person name="Hitte C."/>
            <person name="Kim L."/>
            <person name="Koepfli K.P."/>
            <person name="Parker H.G."/>
            <person name="Pollinger J.P."/>
            <person name="Searle S.M."/>
            <person name="Sutter N.B."/>
            <person name="Thomas R."/>
            <person name="Webber C."/>
            <person name="Baldwin J."/>
            <person name="Abebe A."/>
            <person name="Abouelleil A."/>
            <person name="Aftuck L."/>
            <person name="Ait-Zahra M."/>
            <person name="Aldredge T."/>
            <person name="Allen N."/>
            <person name="An P."/>
            <person name="Anderson S."/>
            <person name="Antoine C."/>
            <person name="Arachchi H."/>
            <person name="Aslam A."/>
            <person name="Ayotte L."/>
            <person name="Bachantsang P."/>
            <person name="Barry A."/>
            <person name="Bayul T."/>
            <person name="Benamara M."/>
            <person name="Berlin A."/>
            <person name="Bessette D."/>
            <person name="Blitshteyn B."/>
            <person name="Bloom T."/>
            <person name="Blye J."/>
            <person name="Boguslavskiy L."/>
            <person name="Bonnet C."/>
            <person name="Boukhgalter B."/>
            <person name="Brown A."/>
            <person name="Cahill P."/>
            <person name="Calixte N."/>
            <person name="Camarata J."/>
            <person name="Cheshatsang Y."/>
            <person name="Chu J."/>
            <person name="Citroen M."/>
            <person name="Collymore A."/>
            <person name="Cooke P."/>
            <person name="Dawoe T."/>
            <person name="Daza R."/>
            <person name="Decktor K."/>
            <person name="DeGray S."/>
            <person name="Dhargay N."/>
            <person name="Dooley K."/>
            <person name="Dooley K."/>
            <person name="Dorje P."/>
            <person name="Dorjee K."/>
            <person name="Dorris L."/>
            <person name="Duffey N."/>
            <person name="Dupes A."/>
            <person name="Egbiremolen O."/>
            <person name="Elong R."/>
            <person name="Falk J."/>
            <person name="Farina A."/>
            <person name="Faro S."/>
            <person name="Ferguson D."/>
            <person name="Ferreira P."/>
            <person name="Fisher S."/>
            <person name="FitzGerald M."/>
            <person name="Foley K."/>
            <person name="Foley C."/>
            <person name="Franke A."/>
            <person name="Friedrich D."/>
            <person name="Gage D."/>
            <person name="Garber M."/>
            <person name="Gearin G."/>
            <person name="Giannoukos G."/>
            <person name="Goode T."/>
            <person name="Goyette A."/>
            <person name="Graham J."/>
            <person name="Grandbois E."/>
            <person name="Gyaltsen K."/>
            <person name="Hafez N."/>
            <person name="Hagopian D."/>
            <person name="Hagos B."/>
            <person name="Hall J."/>
            <person name="Healy C."/>
            <person name="Hegarty R."/>
            <person name="Honan T."/>
            <person name="Horn A."/>
            <person name="Houde N."/>
            <person name="Hughes L."/>
            <person name="Hunnicutt L."/>
            <person name="Husby M."/>
            <person name="Jester B."/>
            <person name="Jones C."/>
            <person name="Kamat A."/>
            <person name="Kanga B."/>
            <person name="Kells C."/>
            <person name="Khazanovich D."/>
            <person name="Kieu A.C."/>
            <person name="Kisner P."/>
            <person name="Kumar M."/>
            <person name="Lance K."/>
            <person name="Landers T."/>
            <person name="Lara M."/>
            <person name="Lee W."/>
            <person name="Leger J.P."/>
            <person name="Lennon N."/>
            <person name="Leuper L."/>
            <person name="LeVine S."/>
            <person name="Liu J."/>
            <person name="Liu X."/>
            <person name="Lokyitsang Y."/>
            <person name="Lokyitsang T."/>
            <person name="Lui A."/>
            <person name="Macdonald J."/>
            <person name="Major J."/>
            <person name="Marabella R."/>
            <person name="Maru K."/>
            <person name="Matthews C."/>
            <person name="McDonough S."/>
            <person name="Mehta T."/>
            <person name="Meldrim J."/>
            <person name="Melnikov A."/>
            <person name="Meneus L."/>
            <person name="Mihalev A."/>
            <person name="Mihova T."/>
            <person name="Miller K."/>
            <person name="Mittelman R."/>
            <person name="Mlenga V."/>
            <person name="Mulrain L."/>
            <person name="Munson G."/>
            <person name="Navidi A."/>
            <person name="Naylor J."/>
            <person name="Nguyen T."/>
            <person name="Nguyen N."/>
            <person name="Nguyen C."/>
            <person name="Nguyen T."/>
            <person name="Nicol R."/>
            <person name="Norbu N."/>
            <person name="Norbu C."/>
            <person name="Novod N."/>
            <person name="Nyima T."/>
            <person name="Olandt P."/>
            <person name="O'Neill B."/>
            <person name="O'Neill K."/>
            <person name="Osman S."/>
            <person name="Oyono L."/>
            <person name="Patti C."/>
            <person name="Perrin D."/>
            <person name="Phunkhang P."/>
            <person name="Pierre F."/>
            <person name="Priest M."/>
            <person name="Rachupka A."/>
            <person name="Raghuraman S."/>
            <person name="Rameau R."/>
            <person name="Ray V."/>
            <person name="Raymond C."/>
            <person name="Rege F."/>
            <person name="Rise C."/>
            <person name="Rogers J."/>
            <person name="Rogov P."/>
            <person name="Sahalie J."/>
            <person name="Settipalli S."/>
            <person name="Sharpe T."/>
            <person name="Shea T."/>
            <person name="Sheehan M."/>
            <person name="Sherpa N."/>
            <person name="Shi J."/>
            <person name="Shih D."/>
            <person name="Sloan J."/>
            <person name="Smith C."/>
            <person name="Sparrow T."/>
            <person name="Stalker J."/>
            <person name="Stange-Thomann N."/>
            <person name="Stavropoulos S."/>
            <person name="Stone C."/>
            <person name="Stone S."/>
            <person name="Sykes S."/>
            <person name="Tchuinga P."/>
            <person name="Tenzing P."/>
            <person name="Tesfaye S."/>
            <person name="Thoulutsang D."/>
            <person name="Thoulutsang Y."/>
            <person name="Topham K."/>
            <person name="Topping I."/>
            <person name="Tsamla T."/>
            <person name="Vassiliev H."/>
            <person name="Venkataraman V."/>
            <person name="Vo A."/>
            <person name="Wangchuk T."/>
            <person name="Wangdi T."/>
            <person name="Weiand M."/>
            <person name="Wilkinson J."/>
            <person name="Wilson A."/>
            <person name="Yadav S."/>
            <person name="Yang S."/>
            <person name="Yang X."/>
            <person name="Young G."/>
            <person name="Yu Q."/>
            <person name="Zainoun J."/>
            <person name="Zembek L."/>
            <person name="Zimmer A."/>
            <person name="Lander E.S."/>
        </authorList>
    </citation>
    <scope>NUCLEOTIDE SEQUENCE [LARGE SCALE GENOMIC DNA]</scope>
    <source>
        <strain evidence="17">Boxer</strain>
    </source>
</reference>
<comment type="subcellular location">
    <subcellularLocation>
        <location evidence="2">Mitochondrion inner membrane</location>
        <topology evidence="2">Single-pass membrane protein</topology>
        <orientation evidence="2">Matrix side</orientation>
    </subcellularLocation>
</comment>
<dbReference type="Ensembl" id="ENSCAFT00000073592.2">
    <property type="protein sequence ID" value="ENSCAFP00000060300.1"/>
    <property type="gene ID" value="ENSCAFG00000043804.2"/>
</dbReference>
<keyword evidence="9" id="KW-0999">Mitochondrion inner membrane</keyword>
<evidence type="ECO:0000313" key="17">
    <source>
        <dbReference type="Ensembl" id="ENSCAFP00000060300.1"/>
    </source>
</evidence>
<keyword evidence="13" id="KW-0496">Mitochondrion</keyword>
<dbReference type="PANTHER" id="PTHR17097:SF0">
    <property type="entry name" value="NADH DEHYDROGENASE [UBIQUINONE] 1 SUBUNIT C1, MITOCHONDRIAL"/>
    <property type="match status" value="1"/>
</dbReference>
<evidence type="ECO:0000256" key="7">
    <source>
        <dbReference type="ARBA" id="ARBA00022660"/>
    </source>
</evidence>
<dbReference type="GO" id="GO:0045271">
    <property type="term" value="C:respiratory chain complex I"/>
    <property type="evidence" value="ECO:0007669"/>
    <property type="project" value="InterPro"/>
</dbReference>
<comment type="subunit">
    <text evidence="4">Complex I is composed of 45 different subunits.</text>
</comment>
<dbReference type="Pfam" id="PF15088">
    <property type="entry name" value="NADH_dh_m_C1"/>
    <property type="match status" value="1"/>
</dbReference>
<evidence type="ECO:0000313" key="20">
    <source>
        <dbReference type="Proteomes" id="UP000002254"/>
    </source>
</evidence>
<accession>A0A8C0RBQ2</accession>
<dbReference type="Proteomes" id="UP000694429">
    <property type="component" value="Chromosome 8"/>
</dbReference>
<sequence>MVTFSLCPHMPFSLCISIPGLPSSSLSLCLSCFPLKRTPWKVELTLGTTVFLGSYLINQHNDVVLEYKRRNKLE</sequence>
<evidence type="ECO:0000256" key="12">
    <source>
        <dbReference type="ARBA" id="ARBA00022989"/>
    </source>
</evidence>
<evidence type="ECO:0000256" key="10">
    <source>
        <dbReference type="ARBA" id="ARBA00022946"/>
    </source>
</evidence>
<reference evidence="18" key="4">
    <citation type="submission" date="2025-05" db="UniProtKB">
        <authorList>
            <consortium name="Ensembl"/>
        </authorList>
    </citation>
    <scope>IDENTIFICATION</scope>
</reference>
<evidence type="ECO:0000313" key="19">
    <source>
        <dbReference type="Ensembl" id="ENSCAFP00040001309.1"/>
    </source>
</evidence>
<dbReference type="GO" id="GO:0005743">
    <property type="term" value="C:mitochondrial inner membrane"/>
    <property type="evidence" value="ECO:0007669"/>
    <property type="project" value="UniProtKB-SubCell"/>
</dbReference>
<evidence type="ECO:0000256" key="14">
    <source>
        <dbReference type="ARBA" id="ARBA00023136"/>
    </source>
</evidence>
<reference evidence="18" key="3">
    <citation type="submission" date="2019-03" db="EMBL/GenBank/DDBJ databases">
        <authorList>
            <person name="Warren W.C."/>
            <person name="Johnson G.S."/>
        </authorList>
    </citation>
    <scope>NUCLEOTIDE SEQUENCE [LARGE SCALE GENOMIC DNA]</scope>
    <source>
        <strain evidence="18">Basenji</strain>
    </source>
</reference>
<keyword evidence="6" id="KW-0813">Transport</keyword>
<comment type="function">
    <text evidence="1">Accessory subunit of the mitochondrial membrane respiratory chain NADH dehydrogenase (Complex I), that is believed not to be involved in catalysis. Complex I functions in the transfer of electrons from NADH to the respiratory chain. The immediate electron acceptor for the enzyme is believed to be ubiquinone.</text>
</comment>
<keyword evidence="7" id="KW-0679">Respiratory chain</keyword>
<evidence type="ECO:0000256" key="8">
    <source>
        <dbReference type="ARBA" id="ARBA00022692"/>
    </source>
</evidence>
<dbReference type="Proteomes" id="UP000694542">
    <property type="component" value="Chromosome 8"/>
</dbReference>
<evidence type="ECO:0000256" key="11">
    <source>
        <dbReference type="ARBA" id="ARBA00022982"/>
    </source>
</evidence>
<dbReference type="Proteomes" id="UP000002254">
    <property type="component" value="Chromosome 8"/>
</dbReference>
<dbReference type="PANTHER" id="PTHR17097">
    <property type="entry name" value="NADH-UBIQUINONE OXIDOREDUCTASE KFYI SUBUNIT"/>
    <property type="match status" value="1"/>
</dbReference>
<protein>
    <recommendedName>
        <fullName evidence="5">NADH dehydrogenase [ubiquinone] 1 subunit C1, mitochondrial</fullName>
    </recommendedName>
    <alternativeName>
        <fullName evidence="15">Complex I-KFYI</fullName>
    </alternativeName>
    <alternativeName>
        <fullName evidence="16">NADH-ubiquinone oxidoreductase KFYI subunit</fullName>
    </alternativeName>
</protein>
<evidence type="ECO:0000256" key="4">
    <source>
        <dbReference type="ARBA" id="ARBA00011533"/>
    </source>
</evidence>